<sequence length="84" mass="9296">MVMILGAVLFVQRLDGLIFDASNNKIVGELPLNIGHTCKCLKKFSLASDEFVGSIPTSFTDMVSLLKLNLSGNRLRGHIYLRDE</sequence>
<evidence type="ECO:0000313" key="5">
    <source>
        <dbReference type="EMBL" id="PPS10055.1"/>
    </source>
</evidence>
<keyword evidence="2 4" id="KW-0732">Signal</keyword>
<dbReference type="PANTHER" id="PTHR48053">
    <property type="entry name" value="LEUCINE RICH REPEAT FAMILY PROTEIN, EXPRESSED"/>
    <property type="match status" value="1"/>
</dbReference>
<keyword evidence="3" id="KW-0675">Receptor</keyword>
<evidence type="ECO:0008006" key="7">
    <source>
        <dbReference type="Google" id="ProtNLM"/>
    </source>
</evidence>
<dbReference type="Gene3D" id="3.80.10.10">
    <property type="entry name" value="Ribonuclease Inhibitor"/>
    <property type="match status" value="1"/>
</dbReference>
<dbReference type="InterPro" id="IPR051716">
    <property type="entry name" value="Plant_RL_S/T_kinase"/>
</dbReference>
<name>A0A2P5Y378_GOSBA</name>
<evidence type="ECO:0000256" key="3">
    <source>
        <dbReference type="ARBA" id="ARBA00023170"/>
    </source>
</evidence>
<comment type="subcellular location">
    <subcellularLocation>
        <location evidence="1">Membrane</location>
        <topology evidence="1">Single-pass type I membrane protein</topology>
    </subcellularLocation>
</comment>
<dbReference type="OrthoDB" id="994806at2759"/>
<proteinExistence type="predicted"/>
<dbReference type="InterPro" id="IPR032675">
    <property type="entry name" value="LRR_dom_sf"/>
</dbReference>
<evidence type="ECO:0000256" key="4">
    <source>
        <dbReference type="SAM" id="SignalP"/>
    </source>
</evidence>
<dbReference type="SUPFAM" id="SSF52058">
    <property type="entry name" value="L domain-like"/>
    <property type="match status" value="1"/>
</dbReference>
<evidence type="ECO:0000256" key="1">
    <source>
        <dbReference type="ARBA" id="ARBA00004479"/>
    </source>
</evidence>
<gene>
    <name evidence="5" type="ORF">GOBAR_AA10582</name>
</gene>
<dbReference type="Pfam" id="PF00560">
    <property type="entry name" value="LRR_1"/>
    <property type="match status" value="1"/>
</dbReference>
<dbReference type="AlphaFoldDB" id="A0A2P5Y378"/>
<feature type="signal peptide" evidence="4">
    <location>
        <begin position="1"/>
        <end position="16"/>
    </location>
</feature>
<dbReference type="Proteomes" id="UP000239757">
    <property type="component" value="Unassembled WGS sequence"/>
</dbReference>
<protein>
    <recommendedName>
        <fullName evidence="7">Leucine-rich repeat-containing N-terminal plant-type domain-containing protein</fullName>
    </recommendedName>
</protein>
<organism evidence="5 6">
    <name type="scientific">Gossypium barbadense</name>
    <name type="common">Sea Island cotton</name>
    <name type="synonym">Hibiscus barbadensis</name>
    <dbReference type="NCBI Taxonomy" id="3634"/>
    <lineage>
        <taxon>Eukaryota</taxon>
        <taxon>Viridiplantae</taxon>
        <taxon>Streptophyta</taxon>
        <taxon>Embryophyta</taxon>
        <taxon>Tracheophyta</taxon>
        <taxon>Spermatophyta</taxon>
        <taxon>Magnoliopsida</taxon>
        <taxon>eudicotyledons</taxon>
        <taxon>Gunneridae</taxon>
        <taxon>Pentapetalae</taxon>
        <taxon>rosids</taxon>
        <taxon>malvids</taxon>
        <taxon>Malvales</taxon>
        <taxon>Malvaceae</taxon>
        <taxon>Malvoideae</taxon>
        <taxon>Gossypium</taxon>
    </lineage>
</organism>
<accession>A0A2P5Y378</accession>
<dbReference type="PANTHER" id="PTHR48053:SF71">
    <property type="entry name" value="LEUCINE RICH REPEAT FAMILY PROTEIN, EXPRESSED"/>
    <property type="match status" value="1"/>
</dbReference>
<dbReference type="GO" id="GO:0016020">
    <property type="term" value="C:membrane"/>
    <property type="evidence" value="ECO:0007669"/>
    <property type="project" value="UniProtKB-SubCell"/>
</dbReference>
<dbReference type="EMBL" id="KZ663780">
    <property type="protein sequence ID" value="PPS10055.1"/>
    <property type="molecule type" value="Genomic_DNA"/>
</dbReference>
<evidence type="ECO:0000313" key="6">
    <source>
        <dbReference type="Proteomes" id="UP000239757"/>
    </source>
</evidence>
<feature type="chain" id="PRO_5015192223" description="Leucine-rich repeat-containing N-terminal plant-type domain-containing protein" evidence="4">
    <location>
        <begin position="17"/>
        <end position="84"/>
    </location>
</feature>
<reference evidence="5 6" key="1">
    <citation type="submission" date="2015-01" db="EMBL/GenBank/DDBJ databases">
        <title>Genome of allotetraploid Gossypium barbadense reveals genomic plasticity and fiber elongation in cotton evolution.</title>
        <authorList>
            <person name="Chen X."/>
            <person name="Liu X."/>
            <person name="Zhao B."/>
            <person name="Zheng H."/>
            <person name="Hu Y."/>
            <person name="Lu G."/>
            <person name="Yang C."/>
            <person name="Chen J."/>
            <person name="Shan C."/>
            <person name="Zhang L."/>
            <person name="Zhou Y."/>
            <person name="Wang L."/>
            <person name="Guo W."/>
            <person name="Bai Y."/>
            <person name="Ruan J."/>
            <person name="Shangguan X."/>
            <person name="Mao Y."/>
            <person name="Jiang J."/>
            <person name="Zhu Y."/>
            <person name="Lei J."/>
            <person name="Kang H."/>
            <person name="Chen S."/>
            <person name="He X."/>
            <person name="Wang R."/>
            <person name="Wang Y."/>
            <person name="Chen J."/>
            <person name="Wang L."/>
            <person name="Yu S."/>
            <person name="Wang B."/>
            <person name="Wei J."/>
            <person name="Song S."/>
            <person name="Lu X."/>
            <person name="Gao Z."/>
            <person name="Gu W."/>
            <person name="Deng X."/>
            <person name="Ma D."/>
            <person name="Wang S."/>
            <person name="Liang W."/>
            <person name="Fang L."/>
            <person name="Cai C."/>
            <person name="Zhu X."/>
            <person name="Zhou B."/>
            <person name="Zhang Y."/>
            <person name="Chen Z."/>
            <person name="Xu S."/>
            <person name="Zhu R."/>
            <person name="Wang S."/>
            <person name="Zhang T."/>
            <person name="Zhao G."/>
        </authorList>
    </citation>
    <scope>NUCLEOTIDE SEQUENCE [LARGE SCALE GENOMIC DNA]</scope>
    <source>
        <strain evidence="6">cv. Xinhai21</strain>
        <tissue evidence="5">Leaf</tissue>
    </source>
</reference>
<evidence type="ECO:0000256" key="2">
    <source>
        <dbReference type="ARBA" id="ARBA00022729"/>
    </source>
</evidence>
<dbReference type="InterPro" id="IPR001611">
    <property type="entry name" value="Leu-rich_rpt"/>
</dbReference>